<keyword evidence="1" id="KW-0067">ATP-binding</keyword>
<sequence length="265" mass="29580">MALHVNDLSFSYKSNDVLKGISFQAAEGSLLCVLGRNGAGKSTLFRCILGLLKGWRGEIIIDGADAGTLSPIQLAEKISYIPQNHSTAFSYSVLDMVLMGTTARLKRFENPGKRERKIAEEALDMVNIQHLRDRNFQGISGGEQQLVLIARALAQRTRVIIMDEPCSNLDYGNQIKVMKAVKDLAKQGYLMIQSTHNPEHVFLFADEVMVILDGIIEAMGPADEILSAELLREIYGIHVNLHEIKERHLKFCIPDQREVSYVEAL</sequence>
<reference evidence="1" key="1">
    <citation type="submission" date="2019-08" db="EMBL/GenBank/DDBJ databases">
        <title>Genome sequence of Clostridiales bacterium MT110.</title>
        <authorList>
            <person name="Cao J."/>
        </authorList>
    </citation>
    <scope>NUCLEOTIDE SEQUENCE</scope>
    <source>
        <strain evidence="1">MT110</strain>
    </source>
</reference>
<name>A0ACD1AE26_9FIRM</name>
<accession>A0ACD1AE26</accession>
<evidence type="ECO:0000313" key="2">
    <source>
        <dbReference type="Proteomes" id="UP000594014"/>
    </source>
</evidence>
<dbReference type="EMBL" id="CP042469">
    <property type="protein sequence ID" value="QOX64624.1"/>
    <property type="molecule type" value="Genomic_DNA"/>
</dbReference>
<dbReference type="Proteomes" id="UP000594014">
    <property type="component" value="Chromosome"/>
</dbReference>
<keyword evidence="2" id="KW-1185">Reference proteome</keyword>
<keyword evidence="1" id="KW-0547">Nucleotide-binding</keyword>
<evidence type="ECO:0000313" key="1">
    <source>
        <dbReference type="EMBL" id="QOX64624.1"/>
    </source>
</evidence>
<proteinExistence type="predicted"/>
<protein>
    <submittedName>
        <fullName evidence="1">ABC transporter ATP-binding protein</fullName>
    </submittedName>
</protein>
<organism evidence="1 2">
    <name type="scientific">Anoxybacterium hadale</name>
    <dbReference type="NCBI Taxonomy" id="3408580"/>
    <lineage>
        <taxon>Bacteria</taxon>
        <taxon>Bacillati</taxon>
        <taxon>Bacillota</taxon>
        <taxon>Clostridia</taxon>
        <taxon>Peptostreptococcales</taxon>
        <taxon>Anaerovoracaceae</taxon>
        <taxon>Anoxybacterium</taxon>
    </lineage>
</organism>
<gene>
    <name evidence="1" type="ORF">FRZ06_15380</name>
</gene>